<proteinExistence type="predicted"/>
<feature type="transmembrane region" description="Helical" evidence="1">
    <location>
        <begin position="50"/>
        <end position="72"/>
    </location>
</feature>
<keyword evidence="1" id="KW-1133">Transmembrane helix</keyword>
<organism evidence="2 3">
    <name type="scientific">Desulfonema ishimotonii</name>
    <dbReference type="NCBI Taxonomy" id="45657"/>
    <lineage>
        <taxon>Bacteria</taxon>
        <taxon>Pseudomonadati</taxon>
        <taxon>Thermodesulfobacteriota</taxon>
        <taxon>Desulfobacteria</taxon>
        <taxon>Desulfobacterales</taxon>
        <taxon>Desulfococcaceae</taxon>
        <taxon>Desulfonema</taxon>
    </lineage>
</organism>
<evidence type="ECO:0000256" key="1">
    <source>
        <dbReference type="SAM" id="Phobius"/>
    </source>
</evidence>
<keyword evidence="3" id="KW-1185">Reference proteome</keyword>
<comment type="caution">
    <text evidence="2">The sequence shown here is derived from an EMBL/GenBank/DDBJ whole genome shotgun (WGS) entry which is preliminary data.</text>
</comment>
<sequence>MKSHPPRTAKQKKSHRPALLFPLSVLLLYALCTALAPDRAAQALRNSARIAWKLPGPLSAVFVAITLMNLFLTPGRIARFLGRDAGIRGSSVQPWQACCQWGRSTHGIPCSETCGRAGPDMPPSPYSCATGPG</sequence>
<reference evidence="3" key="2">
    <citation type="submission" date="2019-01" db="EMBL/GenBank/DDBJ databases">
        <title>Genome sequence of Desulfonema ishimotonii strain Tokyo 01.</title>
        <authorList>
            <person name="Fukui M."/>
        </authorList>
    </citation>
    <scope>NUCLEOTIDE SEQUENCE [LARGE SCALE GENOMIC DNA]</scope>
    <source>
        <strain evidence="3">Tokyo 01</strain>
    </source>
</reference>
<protein>
    <submittedName>
        <fullName evidence="2">Uncharacterized protein</fullName>
    </submittedName>
</protein>
<dbReference type="AlphaFoldDB" id="A0A401FQ75"/>
<name>A0A401FQ75_9BACT</name>
<reference evidence="3" key="1">
    <citation type="submission" date="2017-11" db="EMBL/GenBank/DDBJ databases">
        <authorList>
            <person name="Watanabe M."/>
            <person name="Kojima H."/>
        </authorList>
    </citation>
    <scope>NUCLEOTIDE SEQUENCE [LARGE SCALE GENOMIC DNA]</scope>
    <source>
        <strain evidence="3">Tokyo 01</strain>
    </source>
</reference>
<accession>A0A401FQ75</accession>
<gene>
    <name evidence="2" type="ORF">DENIS_0084</name>
</gene>
<dbReference type="EMBL" id="BEXT01000001">
    <property type="protein sequence ID" value="GBC59148.1"/>
    <property type="molecule type" value="Genomic_DNA"/>
</dbReference>
<keyword evidence="1" id="KW-0812">Transmembrane</keyword>
<evidence type="ECO:0000313" key="2">
    <source>
        <dbReference type="EMBL" id="GBC59148.1"/>
    </source>
</evidence>
<keyword evidence="1" id="KW-0472">Membrane</keyword>
<dbReference type="Proteomes" id="UP000288096">
    <property type="component" value="Unassembled WGS sequence"/>
</dbReference>
<evidence type="ECO:0000313" key="3">
    <source>
        <dbReference type="Proteomes" id="UP000288096"/>
    </source>
</evidence>